<name>A0AAN7JFW7_9MYRT</name>
<evidence type="ECO:0000313" key="3">
    <source>
        <dbReference type="EMBL" id="KAK4741025.1"/>
    </source>
</evidence>
<keyword evidence="4" id="KW-1185">Reference proteome</keyword>
<comment type="caution">
    <text evidence="3">The sequence shown here is derived from an EMBL/GenBank/DDBJ whole genome shotgun (WGS) entry which is preliminary data.</text>
</comment>
<dbReference type="EMBL" id="JAXIOK010000024">
    <property type="protein sequence ID" value="KAK4741025.1"/>
    <property type="molecule type" value="Genomic_DNA"/>
</dbReference>
<dbReference type="PANTHER" id="PTHR33143:SF6">
    <property type="entry name" value="OS08G0102900 PROTEIN"/>
    <property type="match status" value="1"/>
</dbReference>
<organism evidence="3 4">
    <name type="scientific">Trapa incisa</name>
    <dbReference type="NCBI Taxonomy" id="236973"/>
    <lineage>
        <taxon>Eukaryota</taxon>
        <taxon>Viridiplantae</taxon>
        <taxon>Streptophyta</taxon>
        <taxon>Embryophyta</taxon>
        <taxon>Tracheophyta</taxon>
        <taxon>Spermatophyta</taxon>
        <taxon>Magnoliopsida</taxon>
        <taxon>eudicotyledons</taxon>
        <taxon>Gunneridae</taxon>
        <taxon>Pentapetalae</taxon>
        <taxon>rosids</taxon>
        <taxon>malvids</taxon>
        <taxon>Myrtales</taxon>
        <taxon>Lythraceae</taxon>
        <taxon>Trapa</taxon>
    </lineage>
</organism>
<dbReference type="InterPro" id="IPR039607">
    <property type="entry name" value="VQ_8/17/18/20/21/25"/>
</dbReference>
<reference evidence="3 4" key="1">
    <citation type="journal article" date="2023" name="Hortic Res">
        <title>Pangenome of water caltrop reveals structural variations and asymmetric subgenome divergence after allopolyploidization.</title>
        <authorList>
            <person name="Zhang X."/>
            <person name="Chen Y."/>
            <person name="Wang L."/>
            <person name="Yuan Y."/>
            <person name="Fang M."/>
            <person name="Shi L."/>
            <person name="Lu R."/>
            <person name="Comes H.P."/>
            <person name="Ma Y."/>
            <person name="Chen Y."/>
            <person name="Huang G."/>
            <person name="Zhou Y."/>
            <person name="Zheng Z."/>
            <person name="Qiu Y."/>
        </authorList>
    </citation>
    <scope>NUCLEOTIDE SEQUENCE [LARGE SCALE GENOMIC DNA]</scope>
    <source>
        <tissue evidence="3">Roots</tissue>
    </source>
</reference>
<evidence type="ECO:0000259" key="2">
    <source>
        <dbReference type="Pfam" id="PF05678"/>
    </source>
</evidence>
<dbReference type="PANTHER" id="PTHR33143">
    <property type="entry name" value="F16F4.1 PROTEIN-RELATED"/>
    <property type="match status" value="1"/>
</dbReference>
<feature type="domain" description="VQ" evidence="2">
    <location>
        <begin position="65"/>
        <end position="88"/>
    </location>
</feature>
<sequence length="256" mass="27602">MDSLGFPPAGKSPRRELQGPRPTPLSIRKDSHKIRKPPLPAHHPHSQVVLPQPQQPLQPVIIYAVSPKIIHTDPSEFMALVQRLTGPSPKYAAAAAAAAASTAVLSPQAVNPFSYPNGAVSPAARYASVEMAAKSPGSRRLMRWDNGGGDDDVAALEGVDVMDWIERMGTIPGILSPGPLSLQPIPVSFFNPTTSEENPLSFLQDWSPAVLYSNKNLDFSELNALLQSPVIPPFISPRSTATPFPSVDLFNNFFDL</sequence>
<evidence type="ECO:0000256" key="1">
    <source>
        <dbReference type="SAM" id="MobiDB-lite"/>
    </source>
</evidence>
<gene>
    <name evidence="3" type="ORF">SAY87_024613</name>
</gene>
<accession>A0AAN7JFW7</accession>
<protein>
    <recommendedName>
        <fullName evidence="2">VQ domain-containing protein</fullName>
    </recommendedName>
</protein>
<dbReference type="GO" id="GO:0005634">
    <property type="term" value="C:nucleus"/>
    <property type="evidence" value="ECO:0007669"/>
    <property type="project" value="TreeGrafter"/>
</dbReference>
<dbReference type="Proteomes" id="UP001345219">
    <property type="component" value="Chromosome 19"/>
</dbReference>
<dbReference type="AlphaFoldDB" id="A0AAN7JFW7"/>
<evidence type="ECO:0000313" key="4">
    <source>
        <dbReference type="Proteomes" id="UP001345219"/>
    </source>
</evidence>
<dbReference type="InterPro" id="IPR008889">
    <property type="entry name" value="VQ"/>
</dbReference>
<feature type="region of interest" description="Disordered" evidence="1">
    <location>
        <begin position="1"/>
        <end position="49"/>
    </location>
</feature>
<dbReference type="Pfam" id="PF05678">
    <property type="entry name" value="VQ"/>
    <property type="match status" value="1"/>
</dbReference>
<proteinExistence type="predicted"/>